<dbReference type="Gene3D" id="3.40.50.300">
    <property type="entry name" value="P-loop containing nucleotide triphosphate hydrolases"/>
    <property type="match status" value="1"/>
</dbReference>
<dbReference type="Pfam" id="PF01656">
    <property type="entry name" value="CbiA"/>
    <property type="match status" value="1"/>
</dbReference>
<dbReference type="CDD" id="cd05387">
    <property type="entry name" value="BY-kinase"/>
    <property type="match status" value="1"/>
</dbReference>
<proteinExistence type="predicted"/>
<organism evidence="4 5">
    <name type="scientific">Thalassovita litoralis</name>
    <dbReference type="NCBI Taxonomy" id="1010611"/>
    <lineage>
        <taxon>Bacteria</taxon>
        <taxon>Pseudomonadati</taxon>
        <taxon>Pseudomonadota</taxon>
        <taxon>Alphaproteobacteria</taxon>
        <taxon>Rhodobacterales</taxon>
        <taxon>Roseobacteraceae</taxon>
        <taxon>Thalassovita</taxon>
    </lineage>
</organism>
<gene>
    <name evidence="4" type="ORF">SAMN06265173_11826</name>
</gene>
<accession>A0A521ENY3</accession>
<dbReference type="Proteomes" id="UP000316030">
    <property type="component" value="Unassembled WGS sequence"/>
</dbReference>
<dbReference type="EMBL" id="FXTO01000018">
    <property type="protein sequence ID" value="SMO85592.1"/>
    <property type="molecule type" value="Genomic_DNA"/>
</dbReference>
<dbReference type="AlphaFoldDB" id="A0A521ENY3"/>
<sequence length="293" mass="32969">MVDYILRRNRRDRLEKDERSRLLERVARHAAEAEAQEKAVRAALRGEAAPQQADLWSKLRDIPVNESLMDENLIITATRHDPAHATFDVLRTRLVQTLSDKGWRRVGITSPTRDCGKTFVSVNLAIALSRYENCRTVLMDMDMRNPSVAGVLGLNDVGSMGAFLRGDRRIEDTFCRFAENKLKIGRQLALGLNDKIEPYAAELLQKPETTARIKEVEEKLDANIVLYDLPPALAQDDVIAFSRMYDGVFIVAGGGTTTAHEVREVMRRLGDDVPLLGVILNRAEGQMTEEYGY</sequence>
<dbReference type="SUPFAM" id="SSF52540">
    <property type="entry name" value="P-loop containing nucleoside triphosphate hydrolases"/>
    <property type="match status" value="1"/>
</dbReference>
<keyword evidence="1" id="KW-0547">Nucleotide-binding</keyword>
<dbReference type="InterPro" id="IPR005702">
    <property type="entry name" value="Wzc-like_C"/>
</dbReference>
<reference evidence="4 5" key="1">
    <citation type="submission" date="2017-05" db="EMBL/GenBank/DDBJ databases">
        <authorList>
            <person name="Varghese N."/>
            <person name="Submissions S."/>
        </authorList>
    </citation>
    <scope>NUCLEOTIDE SEQUENCE [LARGE SCALE GENOMIC DNA]</scope>
    <source>
        <strain evidence="4 5">DSM 29506</strain>
    </source>
</reference>
<feature type="domain" description="CobQ/CobB/MinD/ParA nucleotide binding" evidence="3">
    <location>
        <begin position="108"/>
        <end position="288"/>
    </location>
</feature>
<dbReference type="PANTHER" id="PTHR32309:SF31">
    <property type="entry name" value="CAPSULAR EXOPOLYSACCHARIDE FAMILY"/>
    <property type="match status" value="1"/>
</dbReference>
<evidence type="ECO:0000313" key="4">
    <source>
        <dbReference type="EMBL" id="SMO85592.1"/>
    </source>
</evidence>
<dbReference type="RefSeq" id="WP_142493969.1">
    <property type="nucleotide sequence ID" value="NZ_FXTO01000018.1"/>
</dbReference>
<dbReference type="OrthoDB" id="9775724at2"/>
<protein>
    <submittedName>
        <fullName evidence="4">Chromosome partitioning ATPase, Mrp family, contains Fe-S cluster</fullName>
    </submittedName>
</protein>
<evidence type="ECO:0000256" key="2">
    <source>
        <dbReference type="ARBA" id="ARBA00022840"/>
    </source>
</evidence>
<keyword evidence="5" id="KW-1185">Reference proteome</keyword>
<dbReference type="PANTHER" id="PTHR32309">
    <property type="entry name" value="TYROSINE-PROTEIN KINASE"/>
    <property type="match status" value="1"/>
</dbReference>
<dbReference type="InterPro" id="IPR050445">
    <property type="entry name" value="Bact_polysacc_biosynth/exp"/>
</dbReference>
<dbReference type="InterPro" id="IPR027417">
    <property type="entry name" value="P-loop_NTPase"/>
</dbReference>
<dbReference type="InterPro" id="IPR002586">
    <property type="entry name" value="CobQ/CobB/MinD/ParA_Nub-bd_dom"/>
</dbReference>
<keyword evidence="2" id="KW-0067">ATP-binding</keyword>
<name>A0A521ENY3_9RHOB</name>
<evidence type="ECO:0000259" key="3">
    <source>
        <dbReference type="Pfam" id="PF01656"/>
    </source>
</evidence>
<evidence type="ECO:0000313" key="5">
    <source>
        <dbReference type="Proteomes" id="UP000316030"/>
    </source>
</evidence>
<evidence type="ECO:0000256" key="1">
    <source>
        <dbReference type="ARBA" id="ARBA00022741"/>
    </source>
</evidence>